<dbReference type="PANTHER" id="PTHR10272">
    <property type="entry name" value="PLATELET-ACTIVATING FACTOR ACETYLHYDROLASE"/>
    <property type="match status" value="1"/>
</dbReference>
<dbReference type="Gene3D" id="3.40.50.1820">
    <property type="entry name" value="alpha/beta hydrolase"/>
    <property type="match status" value="1"/>
</dbReference>
<accession>A0AAN1UTI5</accession>
<evidence type="ECO:0000256" key="2">
    <source>
        <dbReference type="ARBA" id="ARBA00022963"/>
    </source>
</evidence>
<dbReference type="EMBL" id="CP030139">
    <property type="protein sequence ID" value="AZB71567.1"/>
    <property type="molecule type" value="Genomic_DNA"/>
</dbReference>
<dbReference type="RefSeq" id="WP_208674973.1">
    <property type="nucleotide sequence ID" value="NZ_CP030139.2"/>
</dbReference>
<dbReference type="Pfam" id="PF03403">
    <property type="entry name" value="PAF-AH_p_II"/>
    <property type="match status" value="1"/>
</dbReference>
<gene>
    <name evidence="5" type="ORF">DOP62_01450</name>
</gene>
<dbReference type="GO" id="GO:0016042">
    <property type="term" value="P:lipid catabolic process"/>
    <property type="evidence" value="ECO:0007669"/>
    <property type="project" value="UniProtKB-KW"/>
</dbReference>
<proteinExistence type="predicted"/>
<keyword evidence="3" id="KW-0443">Lipid metabolism</keyword>
<evidence type="ECO:0000256" key="3">
    <source>
        <dbReference type="ARBA" id="ARBA00023098"/>
    </source>
</evidence>
<dbReference type="GO" id="GO:0003847">
    <property type="term" value="F:1-alkyl-2-acetylglycerophosphocholine esterase activity"/>
    <property type="evidence" value="ECO:0007669"/>
    <property type="project" value="TreeGrafter"/>
</dbReference>
<evidence type="ECO:0000259" key="4">
    <source>
        <dbReference type="Pfam" id="PF07176"/>
    </source>
</evidence>
<dbReference type="InterPro" id="IPR010802">
    <property type="entry name" value="DUF1400"/>
</dbReference>
<protein>
    <submittedName>
        <fullName evidence="5">Alpha/beta fold hydrolase</fullName>
    </submittedName>
</protein>
<evidence type="ECO:0000313" key="6">
    <source>
        <dbReference type="Proteomes" id="UP000267249"/>
    </source>
</evidence>
<keyword evidence="1 5" id="KW-0378">Hydrolase</keyword>
<sequence>MFKPRSWFAPLLSTVMGLGAAILTAIPGQAAENITVRWAGTDITISVNDLNNFAQGRPVGSDLRALLTLVSPEVQQSIREALTSPVPISPQSIQQIVNRGDTFSIFLTRLSNVIRAEPAVSLTDPAIATAIITAAQSPQGLSFLSAIQSFPAETLLFDLNVFLTYLQQLNDQLLATEAIVNRIQQRSQPADANLQQRYQSPGPNAVQVQTLNWQDPQRNRPVPTDVYLPSGTTQNLPLVVISHGLGESRQTFAYLARHLASHGYAVAVPEHVTTSAQSFENILVGISSPPGPQALLDIPTDIRFVLDQLAATRTIAARVQTQKAAVIGHSYGGYGAIAVAGAPLSPVNARQQCEPLDRFRNNLSTLLQCIAINLPQPSYSLSDPRIVAAVAADGLSSDVFGPASLAQVTVPTLIWGGSRDVVTPLKPEAVAAFQQLGSRQKWLALAVNGTHFTVLPPNSQQPQGFQINLPPELIGPSQAAGNRLFQGLTLAFLDQTLRGQPASLLPTTGTTTIATPELQVLLTQQAP</sequence>
<keyword evidence="2" id="KW-0442">Lipid degradation</keyword>
<dbReference type="Pfam" id="PF07176">
    <property type="entry name" value="DUF1400"/>
    <property type="match status" value="1"/>
</dbReference>
<evidence type="ECO:0000256" key="1">
    <source>
        <dbReference type="ARBA" id="ARBA00022801"/>
    </source>
</evidence>
<feature type="domain" description="DUF1400" evidence="4">
    <location>
        <begin position="30"/>
        <end position="158"/>
    </location>
</feature>
<dbReference type="SUPFAM" id="SSF53474">
    <property type="entry name" value="alpha/beta-Hydrolases"/>
    <property type="match status" value="1"/>
</dbReference>
<name>A0AAN1UTI5_SYNEL</name>
<dbReference type="Proteomes" id="UP000267249">
    <property type="component" value="Chromosome"/>
</dbReference>
<organism evidence="5 6">
    <name type="scientific">Synechococcus elongatus PCC 11801</name>
    <dbReference type="NCBI Taxonomy" id="2219813"/>
    <lineage>
        <taxon>Bacteria</taxon>
        <taxon>Bacillati</taxon>
        <taxon>Cyanobacteriota</taxon>
        <taxon>Cyanophyceae</taxon>
        <taxon>Synechococcales</taxon>
        <taxon>Synechococcaceae</taxon>
        <taxon>Synechococcus</taxon>
    </lineage>
</organism>
<dbReference type="AlphaFoldDB" id="A0AAN1UTI5"/>
<dbReference type="InterPro" id="IPR029058">
    <property type="entry name" value="AB_hydrolase_fold"/>
</dbReference>
<reference evidence="5 6" key="1">
    <citation type="journal article" date="2018" name="Sci. Rep.">
        <title>Genome Features and Biochemical Characteristics of a Robust, Fast Growing and Naturally Transformable Cyanobacterium Synechococcus elongatus PCC 11801 Isolated from India.</title>
        <authorList>
            <person name="Jaiswal D."/>
            <person name="Sengupta A."/>
            <person name="Sohoni S."/>
            <person name="Sengupta S."/>
            <person name="Phadnavis A.G."/>
            <person name="Pakrasi H.B."/>
            <person name="Wangikar P.P."/>
        </authorList>
    </citation>
    <scope>NUCLEOTIDE SEQUENCE [LARGE SCALE GENOMIC DNA]</scope>
    <source>
        <strain evidence="5 6">PCC 11801</strain>
    </source>
</reference>
<evidence type="ECO:0000313" key="5">
    <source>
        <dbReference type="EMBL" id="AZB71567.1"/>
    </source>
</evidence>
<dbReference type="PANTHER" id="PTHR10272:SF0">
    <property type="entry name" value="PLATELET-ACTIVATING FACTOR ACETYLHYDROLASE"/>
    <property type="match status" value="1"/>
</dbReference>